<reference evidence="3" key="2">
    <citation type="submission" date="2013-12" db="EMBL/GenBank/DDBJ databases">
        <authorList>
            <person name="Yu Y."/>
            <person name="Lee S."/>
            <person name="de Baynast K."/>
            <person name="Wissotski M."/>
            <person name="Liu L."/>
            <person name="Talag J."/>
            <person name="Goicoechea J."/>
            <person name="Angelova A."/>
            <person name="Jetty R."/>
            <person name="Kudrna D."/>
            <person name="Golser W."/>
            <person name="Rivera L."/>
            <person name="Zhang J."/>
            <person name="Wing R."/>
        </authorList>
    </citation>
    <scope>NUCLEOTIDE SEQUENCE</scope>
</reference>
<sequence length="289" mass="29550">MRLAGGFVFLLFLFFSAAGEPCRRRCGGLVVPYPLGFSGSCPIMLSCAVDDADGGKSTAALMIGDGGSNATSSSDSSYSVVSFNQTASTFVVSLRPRCDRTVSGARRRLSGANYGVTSSTGMFLRGGCHGGGGATTAACIVPAEVMSTMLRTVQCPAGENSSSPALTCVASMPPNATAAEKGVGLYFERWGEVEEPQCDNLLTSAFYGVTPDGVFSLELAMAEMGWWLNGSCTAGDGGRCAANATCHDVQTPTGGWGHQCRCHAGMDGDGFAAGDGCHFPGAGESSSSL</sequence>
<name>A0A0D9Y132_9ORYZ</name>
<proteinExistence type="predicted"/>
<evidence type="ECO:0000256" key="1">
    <source>
        <dbReference type="SAM" id="SignalP"/>
    </source>
</evidence>
<dbReference type="EnsemblPlants" id="LPERR12G14830.1">
    <property type="protein sequence ID" value="LPERR12G14830.1"/>
    <property type="gene ID" value="LPERR12G14830"/>
</dbReference>
<dbReference type="Gramene" id="LPERR12G14830.1">
    <property type="protein sequence ID" value="LPERR12G14830.1"/>
    <property type="gene ID" value="LPERR12G14830"/>
</dbReference>
<keyword evidence="3" id="KW-1185">Reference proteome</keyword>
<dbReference type="eggNOG" id="KOG1187">
    <property type="taxonomic scope" value="Eukaryota"/>
</dbReference>
<organism evidence="2 3">
    <name type="scientific">Leersia perrieri</name>
    <dbReference type="NCBI Taxonomy" id="77586"/>
    <lineage>
        <taxon>Eukaryota</taxon>
        <taxon>Viridiplantae</taxon>
        <taxon>Streptophyta</taxon>
        <taxon>Embryophyta</taxon>
        <taxon>Tracheophyta</taxon>
        <taxon>Spermatophyta</taxon>
        <taxon>Magnoliopsida</taxon>
        <taxon>Liliopsida</taxon>
        <taxon>Poales</taxon>
        <taxon>Poaceae</taxon>
        <taxon>BOP clade</taxon>
        <taxon>Oryzoideae</taxon>
        <taxon>Oryzeae</taxon>
        <taxon>Oryzinae</taxon>
        <taxon>Leersia</taxon>
    </lineage>
</organism>
<accession>A0A0D9Y132</accession>
<evidence type="ECO:0008006" key="4">
    <source>
        <dbReference type="Google" id="ProtNLM"/>
    </source>
</evidence>
<dbReference type="HOGENOM" id="CLU_064188_0_0_1"/>
<keyword evidence="1" id="KW-0732">Signal</keyword>
<dbReference type="STRING" id="77586.A0A0D9Y132"/>
<reference evidence="2" key="3">
    <citation type="submission" date="2015-04" db="UniProtKB">
        <authorList>
            <consortium name="EnsemblPlants"/>
        </authorList>
    </citation>
    <scope>IDENTIFICATION</scope>
</reference>
<dbReference type="Proteomes" id="UP000032180">
    <property type="component" value="Chromosome 12"/>
</dbReference>
<feature type="signal peptide" evidence="1">
    <location>
        <begin position="1"/>
        <end position="19"/>
    </location>
</feature>
<reference evidence="2 3" key="1">
    <citation type="submission" date="2012-08" db="EMBL/GenBank/DDBJ databases">
        <title>Oryza genome evolution.</title>
        <authorList>
            <person name="Wing R.A."/>
        </authorList>
    </citation>
    <scope>NUCLEOTIDE SEQUENCE</scope>
</reference>
<dbReference type="AlphaFoldDB" id="A0A0D9Y132"/>
<evidence type="ECO:0000313" key="3">
    <source>
        <dbReference type="Proteomes" id="UP000032180"/>
    </source>
</evidence>
<protein>
    <recommendedName>
        <fullName evidence="4">Wall-associated receptor kinase galacturonan-binding domain-containing protein</fullName>
    </recommendedName>
</protein>
<feature type="chain" id="PRO_5002350967" description="Wall-associated receptor kinase galacturonan-binding domain-containing protein" evidence="1">
    <location>
        <begin position="20"/>
        <end position="289"/>
    </location>
</feature>
<evidence type="ECO:0000313" key="2">
    <source>
        <dbReference type="EnsemblPlants" id="LPERR12G14830.1"/>
    </source>
</evidence>